<dbReference type="EMBL" id="FNUY01000003">
    <property type="protein sequence ID" value="SEG10123.1"/>
    <property type="molecule type" value="Genomic_DNA"/>
</dbReference>
<gene>
    <name evidence="2" type="ORF">SAMN04488115_103212</name>
</gene>
<protein>
    <submittedName>
        <fullName evidence="2">Uncharacterized protein</fullName>
    </submittedName>
</protein>
<proteinExistence type="predicted"/>
<dbReference type="Proteomes" id="UP000236743">
    <property type="component" value="Unassembled WGS sequence"/>
</dbReference>
<name>A0A1H5XEQ1_9HYPH</name>
<evidence type="ECO:0000313" key="3">
    <source>
        <dbReference type="Proteomes" id="UP000236743"/>
    </source>
</evidence>
<feature type="compositionally biased region" description="Basic and acidic residues" evidence="1">
    <location>
        <begin position="1"/>
        <end position="16"/>
    </location>
</feature>
<evidence type="ECO:0000313" key="2">
    <source>
        <dbReference type="EMBL" id="SEG10123.1"/>
    </source>
</evidence>
<feature type="compositionally biased region" description="Basic and acidic residues" evidence="1">
    <location>
        <begin position="31"/>
        <end position="45"/>
    </location>
</feature>
<feature type="region of interest" description="Disordered" evidence="1">
    <location>
        <begin position="1"/>
        <end position="94"/>
    </location>
</feature>
<sequence length="94" mass="10049">MTKQRENPALLDERITTDPAAEGIVTQPPDSSRRVGDRTNVHDAGSDANDTIDGLTESEDAVRQAAEDIPTGQSRRGPTEAIPVFDRGGLPPKV</sequence>
<evidence type="ECO:0000256" key="1">
    <source>
        <dbReference type="SAM" id="MobiDB-lite"/>
    </source>
</evidence>
<accession>A0A1H5XEQ1</accession>
<organism evidence="2 3">
    <name type="scientific">Bosea lathyri</name>
    <dbReference type="NCBI Taxonomy" id="1036778"/>
    <lineage>
        <taxon>Bacteria</taxon>
        <taxon>Pseudomonadati</taxon>
        <taxon>Pseudomonadota</taxon>
        <taxon>Alphaproteobacteria</taxon>
        <taxon>Hyphomicrobiales</taxon>
        <taxon>Boseaceae</taxon>
        <taxon>Bosea</taxon>
    </lineage>
</organism>
<keyword evidence="3" id="KW-1185">Reference proteome</keyword>
<dbReference type="AlphaFoldDB" id="A0A1H5XEQ1"/>
<reference evidence="2 3" key="1">
    <citation type="submission" date="2016-10" db="EMBL/GenBank/DDBJ databases">
        <authorList>
            <person name="de Groot N.N."/>
        </authorList>
    </citation>
    <scope>NUCLEOTIDE SEQUENCE [LARGE SCALE GENOMIC DNA]</scope>
    <source>
        <strain evidence="2 3">DSM 26656</strain>
    </source>
</reference>